<dbReference type="Proteomes" id="UP001215598">
    <property type="component" value="Unassembled WGS sequence"/>
</dbReference>
<name>A0AAD7HAA7_9AGAR</name>
<evidence type="ECO:0000313" key="1">
    <source>
        <dbReference type="EMBL" id="KAJ7715756.1"/>
    </source>
</evidence>
<sequence length="400" mass="44515">MTGKTLSMQRSRPNIHSITQLPSRALVRIARQLCERDSASLAATCKTGMRTVRQSAWSTCMRFRNLGRVLQVDRAASNADGCMFHRKIIRRGSGDNNGPGGPTTLAHMLSATYKAINAVDIPPANFMEAMLTTSSIIAGSVPANILTGSRFTPNDMDIVSPASEEDTMLAILKGYGFERIGHKTPRGMQGTLRMLYTLSKGENTVRLWVASSENPTVPVMLTATTFVMNYISPWGIYCAYPRMTLTNRGLLNYFTDDGLDLDHEITYTRIMQALNKYRLRGVCFEVDDRNWPDMAKKHVCFSSSSCTHTARNLYDAAGMHISFPLQHKGYKKYFADNTRLNSSQTTIWSLGGNFCGSPVLYHRAFSRNMVIFIKRPENVETDTAEEVEDIEAEGSGVPSN</sequence>
<comment type="caution">
    <text evidence="1">The sequence shown here is derived from an EMBL/GenBank/DDBJ whole genome shotgun (WGS) entry which is preliminary data.</text>
</comment>
<proteinExistence type="predicted"/>
<gene>
    <name evidence="1" type="ORF">B0H16DRAFT_1477171</name>
</gene>
<protein>
    <submittedName>
        <fullName evidence="1">Uncharacterized protein</fullName>
    </submittedName>
</protein>
<dbReference type="AlphaFoldDB" id="A0AAD7HAA7"/>
<accession>A0AAD7HAA7</accession>
<keyword evidence="2" id="KW-1185">Reference proteome</keyword>
<dbReference type="EMBL" id="JARKIB010000302">
    <property type="protein sequence ID" value="KAJ7715756.1"/>
    <property type="molecule type" value="Genomic_DNA"/>
</dbReference>
<organism evidence="1 2">
    <name type="scientific">Mycena metata</name>
    <dbReference type="NCBI Taxonomy" id="1033252"/>
    <lineage>
        <taxon>Eukaryota</taxon>
        <taxon>Fungi</taxon>
        <taxon>Dikarya</taxon>
        <taxon>Basidiomycota</taxon>
        <taxon>Agaricomycotina</taxon>
        <taxon>Agaricomycetes</taxon>
        <taxon>Agaricomycetidae</taxon>
        <taxon>Agaricales</taxon>
        <taxon>Marasmiineae</taxon>
        <taxon>Mycenaceae</taxon>
        <taxon>Mycena</taxon>
    </lineage>
</organism>
<evidence type="ECO:0000313" key="2">
    <source>
        <dbReference type="Proteomes" id="UP001215598"/>
    </source>
</evidence>
<reference evidence="1" key="1">
    <citation type="submission" date="2023-03" db="EMBL/GenBank/DDBJ databases">
        <title>Massive genome expansion in bonnet fungi (Mycena s.s.) driven by repeated elements and novel gene families across ecological guilds.</title>
        <authorList>
            <consortium name="Lawrence Berkeley National Laboratory"/>
            <person name="Harder C.B."/>
            <person name="Miyauchi S."/>
            <person name="Viragh M."/>
            <person name="Kuo A."/>
            <person name="Thoen E."/>
            <person name="Andreopoulos B."/>
            <person name="Lu D."/>
            <person name="Skrede I."/>
            <person name="Drula E."/>
            <person name="Henrissat B."/>
            <person name="Morin E."/>
            <person name="Kohler A."/>
            <person name="Barry K."/>
            <person name="LaButti K."/>
            <person name="Morin E."/>
            <person name="Salamov A."/>
            <person name="Lipzen A."/>
            <person name="Mereny Z."/>
            <person name="Hegedus B."/>
            <person name="Baldrian P."/>
            <person name="Stursova M."/>
            <person name="Weitz H."/>
            <person name="Taylor A."/>
            <person name="Grigoriev I.V."/>
            <person name="Nagy L.G."/>
            <person name="Martin F."/>
            <person name="Kauserud H."/>
        </authorList>
    </citation>
    <scope>NUCLEOTIDE SEQUENCE</scope>
    <source>
        <strain evidence="1">CBHHK182m</strain>
    </source>
</reference>